<evidence type="ECO:0000313" key="1">
    <source>
        <dbReference type="EMBL" id="MBI6873838.1"/>
    </source>
</evidence>
<dbReference type="Proteomes" id="UP000622687">
    <property type="component" value="Unassembled WGS sequence"/>
</dbReference>
<proteinExistence type="predicted"/>
<dbReference type="RefSeq" id="WP_211143260.1">
    <property type="nucleotide sequence ID" value="NZ_JAEEGB010000015.1"/>
</dbReference>
<dbReference type="AlphaFoldDB" id="A0A934M5Q9"/>
<comment type="caution">
    <text evidence="1">The sequence shown here is derived from an EMBL/GenBank/DDBJ whole genome shotgun (WGS) entry which is preliminary data.</text>
</comment>
<name>A0A934M5Q9_9CLOT</name>
<accession>A0A934M5Q9</accession>
<gene>
    <name evidence="1" type="ORF">I6U51_14220</name>
</gene>
<sequence>MKYIGPFLRINKLKKENVEHQLFYLAKESLKQITLYSKCGIHTSLKELKVKNISNFDINTFKDVSPLLCIYKKASPKLINIENNLCWDEDKFKKEINIDSNALMTLCLLELYDYYSSFKNINAKNYNLANLYLLLSKKQLEFYASYFRNDEGVFIDKKDASDLFTGELKFEEKNKKFKFSTQALLMAAYYKCAYLCKDEDKYNYKNFSLDILNMFITFKEDLYLLSSSELVELCLGLNIFYKYSKNEDCKVLLLDLSELLYEKNNDCSMEFDLEKDCMNYINFILFYRNTGIAKFKDKAENMYTRFLELYDPEKGIFLKDTESKDITFSCLEIALYVLVCIIHSHTSEDADKSDLIILDVFKRQLVDSGIIASWPDAPDLQDVERYKNYTLKSEDLLEEQDFRMASIPTPENCELASVFNKNVCYNKKKEVFKVPKNSFDTYKNMLIFFLIIHVLRPKKLVHKIMEEDIEFDQEY</sequence>
<dbReference type="EMBL" id="JAEEGB010000015">
    <property type="protein sequence ID" value="MBI6873838.1"/>
    <property type="molecule type" value="Genomic_DNA"/>
</dbReference>
<protein>
    <submittedName>
        <fullName evidence="1">Uncharacterized protein</fullName>
    </submittedName>
</protein>
<organism evidence="1 2">
    <name type="scientific">Clostridium aciditolerans</name>
    <dbReference type="NCBI Taxonomy" id="339861"/>
    <lineage>
        <taxon>Bacteria</taxon>
        <taxon>Bacillati</taxon>
        <taxon>Bacillota</taxon>
        <taxon>Clostridia</taxon>
        <taxon>Eubacteriales</taxon>
        <taxon>Clostridiaceae</taxon>
        <taxon>Clostridium</taxon>
    </lineage>
</organism>
<evidence type="ECO:0000313" key="2">
    <source>
        <dbReference type="Proteomes" id="UP000622687"/>
    </source>
</evidence>
<reference evidence="1" key="1">
    <citation type="submission" date="2020-12" db="EMBL/GenBank/DDBJ databases">
        <title>Clostridium thailandense sp. nov., a novel acetogenic bacterium isolated from peat land soil in Thailand.</title>
        <authorList>
            <person name="Chaikitkaew S."/>
            <person name="Birkeland N.K."/>
        </authorList>
    </citation>
    <scope>NUCLEOTIDE SEQUENCE</scope>
    <source>
        <strain evidence="1">DSM 17425</strain>
    </source>
</reference>
<keyword evidence="2" id="KW-1185">Reference proteome</keyword>